<protein>
    <recommendedName>
        <fullName evidence="8">NodB homology domain-containing protein</fullName>
    </recommendedName>
</protein>
<dbReference type="SUPFAM" id="SSF88713">
    <property type="entry name" value="Glycoside hydrolase/deacetylase"/>
    <property type="match status" value="1"/>
</dbReference>
<dbReference type="GO" id="GO:0046872">
    <property type="term" value="F:metal ion binding"/>
    <property type="evidence" value="ECO:0007669"/>
    <property type="project" value="UniProtKB-KW"/>
</dbReference>
<feature type="region of interest" description="Disordered" evidence="7">
    <location>
        <begin position="239"/>
        <end position="274"/>
    </location>
</feature>
<keyword evidence="6" id="KW-0170">Cobalt</keyword>
<dbReference type="GO" id="GO:0005975">
    <property type="term" value="P:carbohydrate metabolic process"/>
    <property type="evidence" value="ECO:0007669"/>
    <property type="project" value="InterPro"/>
</dbReference>
<accession>A0AAE8MV23</accession>
<keyword evidence="3" id="KW-0732">Signal</keyword>
<name>A0AAE8MV23_9PEZI</name>
<sequence>MAITFDDGPYHYTNELLDLLSQNGVVVTFFVTGMNGAKGPVNDPNTENPAMLRRMLAEGHQIASHSWSHENMESISVQEQQFQIAKLETALADLFGFFPTYYRPPYTGCGEGCIAALGARGYHVANYNLDTKDWQVDVWQARQNYDFGLANSSPQSSGIITLAHDIHQDTVRDLTQFMIDKASGAGYRLVTVGECLGDSVGNWYRNAVTGGAVEMAAIRAAALGKSGLQAKEKYHQAGVSSFPVAPTQPSRTSTKSTTKGKFNPTAGAAAKPDEDYLEDEVDFEYDDDVKGSRYRESSATIPTRSPGVLYAVVAIMVGVVAMF</sequence>
<evidence type="ECO:0000256" key="4">
    <source>
        <dbReference type="ARBA" id="ARBA00022801"/>
    </source>
</evidence>
<dbReference type="CDD" id="cd10951">
    <property type="entry name" value="CE4_ClCDA_like"/>
    <property type="match status" value="1"/>
</dbReference>
<dbReference type="Pfam" id="PF01522">
    <property type="entry name" value="Polysacc_deac_1"/>
    <property type="match status" value="1"/>
</dbReference>
<comment type="caution">
    <text evidence="9">The sequence shown here is derived from an EMBL/GenBank/DDBJ whole genome shotgun (WGS) entry which is preliminary data.</text>
</comment>
<gene>
    <name evidence="9" type="ORF">DNG_02556</name>
</gene>
<proteinExistence type="predicted"/>
<evidence type="ECO:0000256" key="1">
    <source>
        <dbReference type="ARBA" id="ARBA00001941"/>
    </source>
</evidence>
<evidence type="ECO:0000313" key="10">
    <source>
        <dbReference type="Proteomes" id="UP001187682"/>
    </source>
</evidence>
<evidence type="ECO:0000256" key="6">
    <source>
        <dbReference type="ARBA" id="ARBA00023285"/>
    </source>
</evidence>
<organism evidence="9 10">
    <name type="scientific">Cephalotrichum gorgonifer</name>
    <dbReference type="NCBI Taxonomy" id="2041049"/>
    <lineage>
        <taxon>Eukaryota</taxon>
        <taxon>Fungi</taxon>
        <taxon>Dikarya</taxon>
        <taxon>Ascomycota</taxon>
        <taxon>Pezizomycotina</taxon>
        <taxon>Sordariomycetes</taxon>
        <taxon>Hypocreomycetidae</taxon>
        <taxon>Microascales</taxon>
        <taxon>Microascaceae</taxon>
        <taxon>Cephalotrichum</taxon>
    </lineage>
</organism>
<comment type="cofactor">
    <cofactor evidence="1">
        <name>Co(2+)</name>
        <dbReference type="ChEBI" id="CHEBI:48828"/>
    </cofactor>
</comment>
<dbReference type="GO" id="GO:0016810">
    <property type="term" value="F:hydrolase activity, acting on carbon-nitrogen (but not peptide) bonds"/>
    <property type="evidence" value="ECO:0007669"/>
    <property type="project" value="InterPro"/>
</dbReference>
<evidence type="ECO:0000256" key="5">
    <source>
        <dbReference type="ARBA" id="ARBA00023277"/>
    </source>
</evidence>
<dbReference type="PANTHER" id="PTHR46471">
    <property type="entry name" value="CHITIN DEACETYLASE"/>
    <property type="match status" value="1"/>
</dbReference>
<keyword evidence="2" id="KW-0479">Metal-binding</keyword>
<evidence type="ECO:0000313" key="9">
    <source>
        <dbReference type="EMBL" id="SPN99705.1"/>
    </source>
</evidence>
<dbReference type="EMBL" id="ONZQ02000003">
    <property type="protein sequence ID" value="SPN99705.1"/>
    <property type="molecule type" value="Genomic_DNA"/>
</dbReference>
<keyword evidence="10" id="KW-1185">Reference proteome</keyword>
<evidence type="ECO:0000256" key="2">
    <source>
        <dbReference type="ARBA" id="ARBA00022723"/>
    </source>
</evidence>
<keyword evidence="4" id="KW-0378">Hydrolase</keyword>
<dbReference type="Proteomes" id="UP001187682">
    <property type="component" value="Unassembled WGS sequence"/>
</dbReference>
<feature type="domain" description="NodB homology" evidence="8">
    <location>
        <begin position="1"/>
        <end position="190"/>
    </location>
</feature>
<dbReference type="PANTHER" id="PTHR46471:SF6">
    <property type="entry name" value="GLYCOSYL HYDROLASE"/>
    <property type="match status" value="1"/>
</dbReference>
<evidence type="ECO:0000256" key="3">
    <source>
        <dbReference type="ARBA" id="ARBA00022729"/>
    </source>
</evidence>
<dbReference type="InterPro" id="IPR011330">
    <property type="entry name" value="Glyco_hydro/deAcase_b/a-brl"/>
</dbReference>
<dbReference type="PROSITE" id="PS51677">
    <property type="entry name" value="NODB"/>
    <property type="match status" value="1"/>
</dbReference>
<evidence type="ECO:0000256" key="7">
    <source>
        <dbReference type="SAM" id="MobiDB-lite"/>
    </source>
</evidence>
<dbReference type="Gene3D" id="3.20.20.370">
    <property type="entry name" value="Glycoside hydrolase/deacetylase"/>
    <property type="match status" value="1"/>
</dbReference>
<keyword evidence="5" id="KW-0119">Carbohydrate metabolism</keyword>
<dbReference type="AlphaFoldDB" id="A0AAE8MV23"/>
<dbReference type="InterPro" id="IPR002509">
    <property type="entry name" value="NODB_dom"/>
</dbReference>
<evidence type="ECO:0000259" key="8">
    <source>
        <dbReference type="PROSITE" id="PS51677"/>
    </source>
</evidence>
<reference evidence="9" key="1">
    <citation type="submission" date="2018-03" db="EMBL/GenBank/DDBJ databases">
        <authorList>
            <person name="Guldener U."/>
        </authorList>
    </citation>
    <scope>NUCLEOTIDE SEQUENCE</scope>
</reference>